<evidence type="ECO:0000259" key="12">
    <source>
        <dbReference type="PROSITE" id="PS50095"/>
    </source>
</evidence>
<dbReference type="PROSITE" id="PS50095">
    <property type="entry name" value="PLAT"/>
    <property type="match status" value="1"/>
</dbReference>
<dbReference type="Pfam" id="PF02010">
    <property type="entry name" value="REJ"/>
    <property type="match status" value="1"/>
</dbReference>
<evidence type="ECO:0000256" key="5">
    <source>
        <dbReference type="ARBA" id="ARBA00022989"/>
    </source>
</evidence>
<evidence type="ECO:0000256" key="2">
    <source>
        <dbReference type="ARBA" id="ARBA00007200"/>
    </source>
</evidence>
<proteinExistence type="inferred from homology"/>
<dbReference type="PRINTS" id="PR01433">
    <property type="entry name" value="POLYCYSTIN2"/>
</dbReference>
<reference evidence="14 15" key="1">
    <citation type="submission" date="2022-05" db="EMBL/GenBank/DDBJ databases">
        <authorList>
            <consortium name="Genoscope - CEA"/>
            <person name="William W."/>
        </authorList>
    </citation>
    <scope>NUCLEOTIDE SEQUENCE [LARGE SCALE GENOMIC DNA]</scope>
</reference>
<feature type="transmembrane region" description="Helical" evidence="10">
    <location>
        <begin position="1745"/>
        <end position="1762"/>
    </location>
</feature>
<gene>
    <name evidence="14" type="ORF">PMEA_00032266</name>
</gene>
<sequence>MNSQMILADAKLNNFEKQVRDGGRLKCPNITFKNSWYIFSVKGLSWLLNRETCRSQGKDLVSIETEEEWTFINDEIQRRKATCSSSIHMWSIGLTKNAGNWTWVSGRPLTICKWEKGEPSGENDAAFMYKRSSRGERGVFGSGGRIWGQTYICEISMGKTQDLVAAISGGAEVIRGLQENVTLDGSPSYDPEAAHDDQSGMNFTWHYGKITRNYSFVLETKRDFFTEVNESALQYNGRASGVQISLDTGAMSLGDICIVRLVVTKDYRNASVYQIIHFSKGDPPKIDQRCFINCLPKISPSVRLSVSSECQGLQCFQISSYEWKLYQRYEGNASTAWQRKYDLELITSTPLNASNIVINGGSLAAGNKYRLALFITTTDGLRAMSAYDISTALPPTRGTCSITPSSGISLESYFTLSCVNWTSDSTPLSYRFQYRLKNGMYTVLYHGVNNSIATLGIPPGNNAENYNIRLNVVVTDNFGISASPVNLTAQVRPSQSLRPDKIKSFLMPNDSLFQEVIRKGDLGKAAQLANSVLATLETRMNFEEKIKVIDFIIRNIASVKVNNTADLLQSSSVIGSALHVLEKVSPGLLELSLSAVDSQTNFLWSTVQLKDVADLSLLTRSAENLVWCLQRVLKISAEMASIDSTLDFQEQLRFFSLFLPVINSRSSQTLQGERSVNTALKVLGKVADALLALRISDENMISISTGHLKMTLGRHSPNKLAGLQIKGGSGSFILPPWPVTGRNTTSFVDTQMLSMSFNPYTWDSTKERVDSDVLFLDLKDNRSELLEVSSLPDDIVIVIPSKPRTMPKELWYFTTDDDLRFHEITVKYENTLIQVEVKPQEPTVHLFVYFRFGQRPTIRNYDLNATISQYGQCVWTASTHDKKERQPECSSIPLTPIATLARHPGKYFVGVKNYNATTTTPHRRKKRSCFIAGRQKRSCVEVKDPPPTLPMSKTASVTPAYDSKTDQNYTLRVSFGSCVYWSAKVEKWVTKGCRILGALDRFTNCSCDHLTSFGGSLLVKPNPIDFDKVQVQIQKLPESGNITVILAVALVFLSYVIVLVIVRKTDIEDSKKNVSPVHLPSSPESTFEYEIVITTGVWIYSGTTAQVAMEIYGSHGRSGILQLSQEEAGSIDVFFSRGNSAVFLLYVNKSLGVIREVKIGHNNFGDSPSWFLEEIFIRDVQSNQSWKFMVSQWFALERGDGRIERMFQATVSQMDFVSEVARRWWRGLTELHIWVSVAAKPKRSHFSRVQRVSCCLSVLLTSMFANAMFYELHGRCEQPFQVGPLKFSWRQVVTGIESALIMAPINILIVLLFKEASKKSSSNNSPCYKANLIKSIAWFLFFGSCAISATFTIVYSLIWEKSVSEQWLSSMLISFAQDVTITEPVKVFFTAVVLAAIIKMKAKRLTVPACEDSNQVESGRSKQRLWTLKLSEVEKMRKRQAKKQNLSRYFTELGIYLVFVFFLMVVCYGNRNDHRYLMTRSIRDGLPNFNNVSNIYCYWSWLREVFIPGVFSGRWYNGQEEKKTMYIGNKCSLLVGMARLRQLRVKSTPCNVLKYMKTTFQECYEGYSETNEDKTAFYEPGWRFVDNSTRDEDLFRLCPKPWRYQDAEESDSGSEWGQFSFYRGGGFVADLGYKNHTGFKAVTTLQNNGWLDRQTRAVLAQFSVFNPSVNILGVATYFYEVEASGLKEALVQTDILSLDPTNTASYQFYLICILLYAVSVLLFLGREFFKLYNHRSRYFQSVWNWVEMSQVVFSVLAVVLYIKRQIIVSSTWARLKENSYANISFKKAIIWHEAENVVLGILMFIVTAKLLRVIRFNKHVAVFSKALTISAQSLSSFSIVLLILFVAFLHVGVLMFGTGSERYSSVLKAAYFQLELTLGRVKARPISELAEVNSTYAKIFVFAILFTLTIICMNFFIGVINDALLDAKDTANESKLHELVDEVRCKGSKERNAFFDAVSSRLRQLKVVQASNMEEKKAVDRSITLDSTKSSKINFDQISEAIKALRGKTGQEPGEKQPKYSRGKSFFDGISKFLKTLGRMSHDEHCKVKKRRKVRFQEDVANSHLRKLEKREYDLFQRLDRVMAGFSKEDEEYRYLMETTRAYDF</sequence>
<dbReference type="InterPro" id="IPR016186">
    <property type="entry name" value="C-type_lectin-like/link_sf"/>
</dbReference>
<feature type="transmembrane region" description="Helical" evidence="10">
    <location>
        <begin position="1446"/>
        <end position="1466"/>
    </location>
</feature>
<evidence type="ECO:0000313" key="14">
    <source>
        <dbReference type="EMBL" id="CAH3160168.1"/>
    </source>
</evidence>
<dbReference type="Pfam" id="PF08016">
    <property type="entry name" value="PKD_channel"/>
    <property type="match status" value="1"/>
</dbReference>
<dbReference type="SUPFAM" id="SSF49723">
    <property type="entry name" value="Lipase/lipooxygenase domain (PLAT/LH2 domain)"/>
    <property type="match status" value="1"/>
</dbReference>
<accession>A0AAU9XWL1</accession>
<feature type="transmembrane region" description="Helical" evidence="10">
    <location>
        <begin position="1797"/>
        <end position="1814"/>
    </location>
</feature>
<dbReference type="Gene3D" id="2.60.60.20">
    <property type="entry name" value="PLAT/LH2 domain"/>
    <property type="match status" value="1"/>
</dbReference>
<keyword evidence="3 10" id="KW-0812">Transmembrane</keyword>
<dbReference type="GO" id="GO:0016020">
    <property type="term" value="C:membrane"/>
    <property type="evidence" value="ECO:0007669"/>
    <property type="project" value="UniProtKB-SubCell"/>
</dbReference>
<feature type="transmembrane region" description="Helical" evidence="10">
    <location>
        <begin position="1899"/>
        <end position="1920"/>
    </location>
</feature>
<keyword evidence="6 10" id="KW-0472">Membrane</keyword>
<feature type="transmembrane region" description="Helical" evidence="10">
    <location>
        <begin position="1042"/>
        <end position="1062"/>
    </location>
</feature>
<dbReference type="SUPFAM" id="SSF56436">
    <property type="entry name" value="C-type lectin-like"/>
    <property type="match status" value="1"/>
</dbReference>
<feature type="domain" description="REJ" evidence="13">
    <location>
        <begin position="163"/>
        <end position="761"/>
    </location>
</feature>
<evidence type="ECO:0000256" key="6">
    <source>
        <dbReference type="ARBA" id="ARBA00023136"/>
    </source>
</evidence>
<dbReference type="InterPro" id="IPR016187">
    <property type="entry name" value="CTDL_fold"/>
</dbReference>
<dbReference type="SMART" id="SM00303">
    <property type="entry name" value="GPS"/>
    <property type="match status" value="1"/>
</dbReference>
<organism evidence="14 15">
    <name type="scientific">Pocillopora meandrina</name>
    <dbReference type="NCBI Taxonomy" id="46732"/>
    <lineage>
        <taxon>Eukaryota</taxon>
        <taxon>Metazoa</taxon>
        <taxon>Cnidaria</taxon>
        <taxon>Anthozoa</taxon>
        <taxon>Hexacorallia</taxon>
        <taxon>Scleractinia</taxon>
        <taxon>Astrocoeniina</taxon>
        <taxon>Pocilloporidae</taxon>
        <taxon>Pocillopora</taxon>
    </lineage>
</organism>
<name>A0AAU9XWL1_9CNID</name>
<feature type="transmembrane region" description="Helical" evidence="10">
    <location>
        <begin position="1834"/>
        <end position="1857"/>
    </location>
</feature>
<evidence type="ECO:0000259" key="13">
    <source>
        <dbReference type="PROSITE" id="PS51111"/>
    </source>
</evidence>
<comment type="subcellular location">
    <subcellularLocation>
        <location evidence="1">Membrane</location>
        <topology evidence="1">Multi-pass membrane protein</topology>
    </subcellularLocation>
</comment>
<dbReference type="Pfam" id="PF20519">
    <property type="entry name" value="Polycystin_dom"/>
    <property type="match status" value="1"/>
</dbReference>
<dbReference type="InterPro" id="IPR051223">
    <property type="entry name" value="Polycystin"/>
</dbReference>
<evidence type="ECO:0000256" key="3">
    <source>
        <dbReference type="ARBA" id="ARBA00022692"/>
    </source>
</evidence>
<dbReference type="InterPro" id="IPR046791">
    <property type="entry name" value="Polycystin_dom"/>
</dbReference>
<dbReference type="PROSITE" id="PS50041">
    <property type="entry name" value="C_TYPE_LECTIN_2"/>
    <property type="match status" value="1"/>
</dbReference>
<feature type="transmembrane region" description="Helical" evidence="10">
    <location>
        <begin position="1292"/>
        <end position="1314"/>
    </location>
</feature>
<dbReference type="Pfam" id="PF01825">
    <property type="entry name" value="GPS"/>
    <property type="match status" value="1"/>
</dbReference>
<dbReference type="InterPro" id="IPR002859">
    <property type="entry name" value="PKD/REJ-like"/>
</dbReference>
<dbReference type="GO" id="GO:0050982">
    <property type="term" value="P:detection of mechanical stimulus"/>
    <property type="evidence" value="ECO:0007669"/>
    <property type="project" value="TreeGrafter"/>
</dbReference>
<dbReference type="PANTHER" id="PTHR10877:SF150">
    <property type="entry name" value="REJ DOMAIN-CONTAINING PROTEIN"/>
    <property type="match status" value="1"/>
</dbReference>
<feature type="transmembrane region" description="Helical" evidence="10">
    <location>
        <begin position="1252"/>
        <end position="1272"/>
    </location>
</feature>
<dbReference type="Pfam" id="PF00059">
    <property type="entry name" value="Lectin_C"/>
    <property type="match status" value="1"/>
</dbReference>
<evidence type="ECO:0000256" key="4">
    <source>
        <dbReference type="ARBA" id="ARBA00022729"/>
    </source>
</evidence>
<dbReference type="InterPro" id="IPR003915">
    <property type="entry name" value="PKD_2"/>
</dbReference>
<dbReference type="InterPro" id="IPR001304">
    <property type="entry name" value="C-type_lectin-like"/>
</dbReference>
<dbReference type="InterPro" id="IPR001024">
    <property type="entry name" value="PLAT/LH2_dom"/>
</dbReference>
<feature type="domain" description="PLAT" evidence="12">
    <location>
        <begin position="1087"/>
        <end position="1208"/>
    </location>
</feature>
<evidence type="ECO:0000313" key="15">
    <source>
        <dbReference type="Proteomes" id="UP001159428"/>
    </source>
</evidence>
<evidence type="ECO:0000256" key="9">
    <source>
        <dbReference type="PROSITE-ProRule" id="PRU00152"/>
    </source>
</evidence>
<evidence type="ECO:0000259" key="11">
    <source>
        <dbReference type="PROSITE" id="PS50041"/>
    </source>
</evidence>
<dbReference type="InterPro" id="IPR013122">
    <property type="entry name" value="PKD1_2_channel"/>
</dbReference>
<comment type="similarity">
    <text evidence="2">Belongs to the polycystin family.</text>
</comment>
<dbReference type="InterPro" id="IPR036392">
    <property type="entry name" value="PLAT/LH2_dom_sf"/>
</dbReference>
<comment type="caution">
    <text evidence="14">The sequence shown here is derived from an EMBL/GenBank/DDBJ whole genome shotgun (WGS) entry which is preliminary data.</text>
</comment>
<evidence type="ECO:0000256" key="1">
    <source>
        <dbReference type="ARBA" id="ARBA00004141"/>
    </source>
</evidence>
<keyword evidence="5 10" id="KW-1133">Transmembrane helix</keyword>
<dbReference type="Gene3D" id="3.10.100.10">
    <property type="entry name" value="Mannose-Binding Protein A, subunit A"/>
    <property type="match status" value="1"/>
</dbReference>
<dbReference type="Gene3D" id="1.10.287.70">
    <property type="match status" value="1"/>
</dbReference>
<dbReference type="InterPro" id="IPR046338">
    <property type="entry name" value="GAIN_dom_sf"/>
</dbReference>
<feature type="domain" description="C-type lectin" evidence="11">
    <location>
        <begin position="32"/>
        <end position="154"/>
    </location>
</feature>
<dbReference type="EMBL" id="CALNXJ010000074">
    <property type="protein sequence ID" value="CAH3160168.1"/>
    <property type="molecule type" value="Genomic_DNA"/>
</dbReference>
<dbReference type="SUPFAM" id="SSF81324">
    <property type="entry name" value="Voltage-gated potassium channels"/>
    <property type="match status" value="1"/>
</dbReference>
<dbReference type="InterPro" id="IPR014010">
    <property type="entry name" value="REJ_dom"/>
</dbReference>
<keyword evidence="4" id="KW-0732">Signal</keyword>
<dbReference type="SMART" id="SM00034">
    <property type="entry name" value="CLECT"/>
    <property type="match status" value="1"/>
</dbReference>
<dbReference type="GO" id="GO:0005509">
    <property type="term" value="F:calcium ion binding"/>
    <property type="evidence" value="ECO:0007669"/>
    <property type="project" value="InterPro"/>
</dbReference>
<dbReference type="SMART" id="SM00308">
    <property type="entry name" value="LH2"/>
    <property type="match status" value="1"/>
</dbReference>
<dbReference type="Proteomes" id="UP001159428">
    <property type="component" value="Unassembled WGS sequence"/>
</dbReference>
<comment type="caution">
    <text evidence="9">Lacks conserved residue(s) required for the propagation of feature annotation.</text>
</comment>
<dbReference type="PANTHER" id="PTHR10877">
    <property type="entry name" value="POLYCYSTIN FAMILY MEMBER"/>
    <property type="match status" value="1"/>
</dbReference>
<evidence type="ECO:0008006" key="16">
    <source>
        <dbReference type="Google" id="ProtNLM"/>
    </source>
</evidence>
<evidence type="ECO:0000256" key="8">
    <source>
        <dbReference type="PIRSR" id="PIRSR603915-2"/>
    </source>
</evidence>
<evidence type="ECO:0000256" key="10">
    <source>
        <dbReference type="SAM" id="Phobius"/>
    </source>
</evidence>
<feature type="transmembrane region" description="Helical" evidence="10">
    <location>
        <begin position="1379"/>
        <end position="1398"/>
    </location>
</feature>
<feature type="disulfide bond" evidence="8">
    <location>
        <begin position="1550"/>
        <end position="1563"/>
    </location>
</feature>
<protein>
    <recommendedName>
        <fullName evidence="16">Polycystic kidney disease protein 1-like 2</fullName>
    </recommendedName>
</protein>
<keyword evidence="15" id="KW-1185">Reference proteome</keyword>
<evidence type="ECO:0000256" key="7">
    <source>
        <dbReference type="ARBA" id="ARBA00023180"/>
    </source>
</evidence>
<dbReference type="GO" id="GO:0005262">
    <property type="term" value="F:calcium channel activity"/>
    <property type="evidence" value="ECO:0007669"/>
    <property type="project" value="TreeGrafter"/>
</dbReference>
<dbReference type="InterPro" id="IPR000203">
    <property type="entry name" value="GPS"/>
</dbReference>
<dbReference type="Gene3D" id="2.60.220.50">
    <property type="match status" value="1"/>
</dbReference>
<keyword evidence="7" id="KW-0325">Glycoprotein</keyword>
<feature type="transmembrane region" description="Helical" evidence="10">
    <location>
        <begin position="1706"/>
        <end position="1724"/>
    </location>
</feature>
<dbReference type="PROSITE" id="PS51111">
    <property type="entry name" value="REJ"/>
    <property type="match status" value="1"/>
</dbReference>
<feature type="transmembrane region" description="Helical" evidence="10">
    <location>
        <begin position="1335"/>
        <end position="1359"/>
    </location>
</feature>
<dbReference type="Pfam" id="PF01477">
    <property type="entry name" value="PLAT"/>
    <property type="match status" value="1"/>
</dbReference>